<dbReference type="OrthoDB" id="1109907at2759"/>
<keyword evidence="9" id="KW-1185">Reference proteome</keyword>
<keyword evidence="5" id="KW-0804">Transcription</keyword>
<name>A0A2U1PAE7_ARTAN</name>
<dbReference type="EMBL" id="PKPP01001440">
    <property type="protein sequence ID" value="PWA82700.1"/>
    <property type="molecule type" value="Genomic_DNA"/>
</dbReference>
<dbReference type="AlphaFoldDB" id="A0A2U1PAE7"/>
<evidence type="ECO:0000313" key="9">
    <source>
        <dbReference type="Proteomes" id="UP000245207"/>
    </source>
</evidence>
<reference evidence="8 9" key="1">
    <citation type="journal article" date="2018" name="Mol. Plant">
        <title>The genome of Artemisia annua provides insight into the evolution of Asteraceae family and artemisinin biosynthesis.</title>
        <authorList>
            <person name="Shen Q."/>
            <person name="Zhang L."/>
            <person name="Liao Z."/>
            <person name="Wang S."/>
            <person name="Yan T."/>
            <person name="Shi P."/>
            <person name="Liu M."/>
            <person name="Fu X."/>
            <person name="Pan Q."/>
            <person name="Wang Y."/>
            <person name="Lv Z."/>
            <person name="Lu X."/>
            <person name="Zhang F."/>
            <person name="Jiang W."/>
            <person name="Ma Y."/>
            <person name="Chen M."/>
            <person name="Hao X."/>
            <person name="Li L."/>
            <person name="Tang Y."/>
            <person name="Lv G."/>
            <person name="Zhou Y."/>
            <person name="Sun X."/>
            <person name="Brodelius P.E."/>
            <person name="Rose J.K.C."/>
            <person name="Tang K."/>
        </authorList>
    </citation>
    <scope>NUCLEOTIDE SEQUENCE [LARGE SCALE GENOMIC DNA]</scope>
    <source>
        <strain evidence="9">cv. Huhao1</strain>
        <tissue evidence="8">Leaf</tissue>
    </source>
</reference>
<dbReference type="PROSITE" id="PS50863">
    <property type="entry name" value="B3"/>
    <property type="match status" value="4"/>
</dbReference>
<comment type="caution">
    <text evidence="8">The sequence shown here is derived from an EMBL/GenBank/DDBJ whole genome shotgun (WGS) entry which is preliminary data.</text>
</comment>
<evidence type="ECO:0000256" key="3">
    <source>
        <dbReference type="ARBA" id="ARBA00023015"/>
    </source>
</evidence>
<proteinExistence type="predicted"/>
<sequence>MRVSPNKCKSPISFYKFIRPGLNCQMSIPISFQKYLKSRRNNESAILKRGSKKWHVKIDEDWVFGEGWERFVSENGVQDFDFLVFKHEGNMVFDTMVFDTSSCEREYPIDQLTILKAKKVCPEARNDDLSEEPVESREMVETEALNCHCHFHVPKAFALANGLTAGEIILKYAEKEGTWAVNLEMNNKRKSYYVRCGLHEFCIANGLKAGNNIKFELVRDGGKPVAVISSILAEEETRKKKAAQIACSKSIATAYSIKKSVVIDKDWVFGEGWETFVRDNGVQEFDFVVFKHEGNMVFDTMVFDTSSCEREYPIHKAMTMKTKKACLEEKSFGKRKTDIDVLKKTPKVKDTYINKSTKSLKSEKTMTPDHSNYPYFIGTLKAPGKNLFLPVSFTKSNGLRTGEMILRNGQTELSWIVDLKIYRGNYYFIGRGWPAFYIENGLKRGDRFKLEFVQTEIDSMANFYRLSEETREKKENRYFKSIVTASKCSSGFCKRSNGFVNMNNSEMVVMDKKQRLWPTIVYPIRDRVRIRGFKDIFAANGLKAEDEFVLELVDNGKKPLMNLKCNLFLPTSLSICCLKHATVSQIFISDISIIMPCNQ</sequence>
<feature type="domain" description="TF-B3" evidence="7">
    <location>
        <begin position="11"/>
        <end position="101"/>
    </location>
</feature>
<feature type="domain" description="TF-B3" evidence="7">
    <location>
        <begin position="372"/>
        <end position="467"/>
    </location>
</feature>
<dbReference type="PANTHER" id="PTHR31674:SF62">
    <property type="entry name" value="B3 DOMAIN-CONTAINING PROTEIN REM14-RELATED"/>
    <property type="match status" value="1"/>
</dbReference>
<dbReference type="Proteomes" id="UP000245207">
    <property type="component" value="Unassembled WGS sequence"/>
</dbReference>
<evidence type="ECO:0000259" key="7">
    <source>
        <dbReference type="PROSITE" id="PS50863"/>
    </source>
</evidence>
<keyword evidence="4" id="KW-0238">DNA-binding</keyword>
<comment type="subcellular location">
    <subcellularLocation>
        <location evidence="1">Nucleus</location>
    </subcellularLocation>
</comment>
<gene>
    <name evidence="8" type="ORF">CTI12_AA175950</name>
</gene>
<evidence type="ECO:0000256" key="1">
    <source>
        <dbReference type="ARBA" id="ARBA00004123"/>
    </source>
</evidence>
<dbReference type="InterPro" id="IPR003340">
    <property type="entry name" value="B3_DNA-bd"/>
</dbReference>
<dbReference type="SUPFAM" id="SSF101936">
    <property type="entry name" value="DNA-binding pseudobarrel domain"/>
    <property type="match status" value="5"/>
</dbReference>
<keyword evidence="3" id="KW-0805">Transcription regulation</keyword>
<dbReference type="InterPro" id="IPR039218">
    <property type="entry name" value="REM_fam"/>
</dbReference>
<feature type="domain" description="TF-B3" evidence="7">
    <location>
        <begin position="136"/>
        <end position="231"/>
    </location>
</feature>
<dbReference type="PANTHER" id="PTHR31674">
    <property type="entry name" value="B3 DOMAIN-CONTAINING PROTEIN REM-LIKE 3-RELATED"/>
    <property type="match status" value="1"/>
</dbReference>
<evidence type="ECO:0000256" key="4">
    <source>
        <dbReference type="ARBA" id="ARBA00023125"/>
    </source>
</evidence>
<evidence type="ECO:0000256" key="5">
    <source>
        <dbReference type="ARBA" id="ARBA00023163"/>
    </source>
</evidence>
<dbReference type="STRING" id="35608.A0A2U1PAE7"/>
<evidence type="ECO:0000313" key="8">
    <source>
        <dbReference type="EMBL" id="PWA82700.1"/>
    </source>
</evidence>
<dbReference type="Pfam" id="PF02362">
    <property type="entry name" value="B3"/>
    <property type="match status" value="3"/>
</dbReference>
<dbReference type="GO" id="GO:0005634">
    <property type="term" value="C:nucleus"/>
    <property type="evidence" value="ECO:0007669"/>
    <property type="project" value="UniProtKB-SubCell"/>
</dbReference>
<keyword evidence="6" id="KW-0539">Nucleus</keyword>
<evidence type="ECO:0000256" key="6">
    <source>
        <dbReference type="ARBA" id="ARBA00023242"/>
    </source>
</evidence>
<organism evidence="8 9">
    <name type="scientific">Artemisia annua</name>
    <name type="common">Sweet wormwood</name>
    <dbReference type="NCBI Taxonomy" id="35608"/>
    <lineage>
        <taxon>Eukaryota</taxon>
        <taxon>Viridiplantae</taxon>
        <taxon>Streptophyta</taxon>
        <taxon>Embryophyta</taxon>
        <taxon>Tracheophyta</taxon>
        <taxon>Spermatophyta</taxon>
        <taxon>Magnoliopsida</taxon>
        <taxon>eudicotyledons</taxon>
        <taxon>Gunneridae</taxon>
        <taxon>Pentapetalae</taxon>
        <taxon>asterids</taxon>
        <taxon>campanulids</taxon>
        <taxon>Asterales</taxon>
        <taxon>Asteraceae</taxon>
        <taxon>Asteroideae</taxon>
        <taxon>Anthemideae</taxon>
        <taxon>Artemisiinae</taxon>
        <taxon>Artemisia</taxon>
    </lineage>
</organism>
<dbReference type="SMART" id="SM01019">
    <property type="entry name" value="B3"/>
    <property type="match status" value="5"/>
</dbReference>
<dbReference type="InterPro" id="IPR015300">
    <property type="entry name" value="DNA-bd_pseudobarrel_sf"/>
</dbReference>
<dbReference type="Gene3D" id="2.40.330.10">
    <property type="entry name" value="DNA-binding pseudobarrel domain"/>
    <property type="match status" value="5"/>
</dbReference>
<evidence type="ECO:0000256" key="2">
    <source>
        <dbReference type="ARBA" id="ARBA00022737"/>
    </source>
</evidence>
<accession>A0A2U1PAE7</accession>
<feature type="domain" description="TF-B3" evidence="7">
    <location>
        <begin position="269"/>
        <end position="306"/>
    </location>
</feature>
<keyword evidence="2" id="KW-0677">Repeat</keyword>
<protein>
    <submittedName>
        <fullName evidence="8">B3 DNA binding domain-containing protein</fullName>
    </submittedName>
</protein>
<dbReference type="CDD" id="cd10017">
    <property type="entry name" value="B3_DNA"/>
    <property type="match status" value="4"/>
</dbReference>
<dbReference type="GO" id="GO:0003677">
    <property type="term" value="F:DNA binding"/>
    <property type="evidence" value="ECO:0007669"/>
    <property type="project" value="UniProtKB-KW"/>
</dbReference>